<reference evidence="7 8" key="1">
    <citation type="journal article" date="2024" name="J Genomics">
        <title>Draft genome sequencing and assembly of Favolaschia claudopus CIRM-BRFM 2984 isolated from oak limbs.</title>
        <authorList>
            <person name="Navarro D."/>
            <person name="Drula E."/>
            <person name="Chaduli D."/>
            <person name="Cazenave R."/>
            <person name="Ahrendt S."/>
            <person name="Wang J."/>
            <person name="Lipzen A."/>
            <person name="Daum C."/>
            <person name="Barry K."/>
            <person name="Grigoriev I.V."/>
            <person name="Favel A."/>
            <person name="Rosso M.N."/>
            <person name="Martin F."/>
        </authorList>
    </citation>
    <scope>NUCLEOTIDE SEQUENCE [LARGE SCALE GENOMIC DNA]</scope>
    <source>
        <strain evidence="7 8">CIRM-BRFM 2984</strain>
    </source>
</reference>
<dbReference type="AlphaFoldDB" id="A0AAV9ZG62"/>
<name>A0AAV9ZG62_9AGAR</name>
<evidence type="ECO:0000256" key="5">
    <source>
        <dbReference type="SAM" id="Phobius"/>
    </source>
</evidence>
<dbReference type="InterPro" id="IPR020846">
    <property type="entry name" value="MFS_dom"/>
</dbReference>
<sequence length="574" mass="60678">MSMAMLSPVTPRRRTVYTPTVADSVHASEKTRFLDTLREKGDGDSDSDLDEEEGGRDTFAVEENYLSGVKLVVLMFALGLAVFLVALDNTIIDTAVPKITDEFKSLNDVGWYSSAYLLTTAGTQLLFGKFYTHFPVKHVYLLSITIFELGSFICGAAPSSNIFIIGRAIAGVGNAGIFSGGLVIIAHTVPLEKRAMFNAMIGGLGGIGSVSGPLLGGIITEKLSFRLCFYLSVPLGMITLVLTVLLLKIRTSGAPSKGTSTLTLRDFDPWGNLVFVPSMVTLLLAVQWGGSVYSWLSLNILGLLAISLVLLGIFIRIQSWADERATIPPRIFKQRTIWSSSLYALCIGGSFNIITMCLPIWFQVIHGDTPEASGVNTLPVIIALVGGCICAGALVGVVGYCAPFMVISSILTVLGSGLLGGLLKVASTPSDWLFSEIISGFGVGLGLQQPMLAAQTVLELKDVAVGTAIVMFANTLGGALFVAIAQSVFTSGLVAGIVATVPGVSPKIVLTDGANTLKDVIAPEYLSEVLLEYNKALMMSFYVSMGLGGLALLGACAVEWRSVKGKNAETSMVA</sequence>
<feature type="transmembrane region" description="Helical" evidence="5">
    <location>
        <begin position="374"/>
        <end position="397"/>
    </location>
</feature>
<feature type="transmembrane region" description="Helical" evidence="5">
    <location>
        <begin position="109"/>
        <end position="127"/>
    </location>
</feature>
<keyword evidence="2 5" id="KW-0812">Transmembrane</keyword>
<dbReference type="Proteomes" id="UP001362999">
    <property type="component" value="Unassembled WGS sequence"/>
</dbReference>
<organism evidence="7 8">
    <name type="scientific">Favolaschia claudopus</name>
    <dbReference type="NCBI Taxonomy" id="2862362"/>
    <lineage>
        <taxon>Eukaryota</taxon>
        <taxon>Fungi</taxon>
        <taxon>Dikarya</taxon>
        <taxon>Basidiomycota</taxon>
        <taxon>Agaricomycotina</taxon>
        <taxon>Agaricomycetes</taxon>
        <taxon>Agaricomycetidae</taxon>
        <taxon>Agaricales</taxon>
        <taxon>Marasmiineae</taxon>
        <taxon>Mycenaceae</taxon>
        <taxon>Favolaschia</taxon>
    </lineage>
</organism>
<feature type="transmembrane region" description="Helical" evidence="5">
    <location>
        <begin position="536"/>
        <end position="558"/>
    </location>
</feature>
<dbReference type="GO" id="GO:0022857">
    <property type="term" value="F:transmembrane transporter activity"/>
    <property type="evidence" value="ECO:0007669"/>
    <property type="project" value="InterPro"/>
</dbReference>
<protein>
    <submittedName>
        <fullName evidence="7">Major facilitator superfamily transporter</fullName>
    </submittedName>
</protein>
<evidence type="ECO:0000256" key="2">
    <source>
        <dbReference type="ARBA" id="ARBA00022692"/>
    </source>
</evidence>
<dbReference type="SUPFAM" id="SSF103473">
    <property type="entry name" value="MFS general substrate transporter"/>
    <property type="match status" value="1"/>
</dbReference>
<feature type="transmembrane region" description="Helical" evidence="5">
    <location>
        <begin position="463"/>
        <end position="485"/>
    </location>
</feature>
<evidence type="ECO:0000259" key="6">
    <source>
        <dbReference type="PROSITE" id="PS50850"/>
    </source>
</evidence>
<comment type="caution">
    <text evidence="7">The sequence shown here is derived from an EMBL/GenBank/DDBJ whole genome shotgun (WGS) entry which is preliminary data.</text>
</comment>
<feature type="transmembrane region" description="Helical" evidence="5">
    <location>
        <begin position="270"/>
        <end position="289"/>
    </location>
</feature>
<keyword evidence="3 5" id="KW-1133">Transmembrane helix</keyword>
<evidence type="ECO:0000313" key="7">
    <source>
        <dbReference type="EMBL" id="KAK6981122.1"/>
    </source>
</evidence>
<gene>
    <name evidence="7" type="ORF">R3P38DRAFT_456095</name>
</gene>
<dbReference type="GO" id="GO:0005886">
    <property type="term" value="C:plasma membrane"/>
    <property type="evidence" value="ECO:0007669"/>
    <property type="project" value="TreeGrafter"/>
</dbReference>
<dbReference type="PANTHER" id="PTHR23501">
    <property type="entry name" value="MAJOR FACILITATOR SUPERFAMILY"/>
    <property type="match status" value="1"/>
</dbReference>
<dbReference type="Gene3D" id="1.20.1250.20">
    <property type="entry name" value="MFS general substrate transporter like domains"/>
    <property type="match status" value="1"/>
</dbReference>
<dbReference type="CDD" id="cd17502">
    <property type="entry name" value="MFS_Azr1_MDR_like"/>
    <property type="match status" value="1"/>
</dbReference>
<dbReference type="PROSITE" id="PS50850">
    <property type="entry name" value="MFS"/>
    <property type="match status" value="1"/>
</dbReference>
<accession>A0AAV9ZG62</accession>
<feature type="domain" description="Major facilitator superfamily (MFS) profile" evidence="6">
    <location>
        <begin position="74"/>
        <end position="514"/>
    </location>
</feature>
<dbReference type="InterPro" id="IPR036259">
    <property type="entry name" value="MFS_trans_sf"/>
</dbReference>
<feature type="transmembrane region" description="Helical" evidence="5">
    <location>
        <begin position="231"/>
        <end position="249"/>
    </location>
</feature>
<feature type="transmembrane region" description="Helical" evidence="5">
    <location>
        <begin position="404"/>
        <end position="426"/>
    </location>
</feature>
<feature type="transmembrane region" description="Helical" evidence="5">
    <location>
        <begin position="71"/>
        <end position="89"/>
    </location>
</feature>
<dbReference type="FunFam" id="1.20.1250.20:FF:000196">
    <property type="entry name" value="MFS toxin efflux pump (AflT)"/>
    <property type="match status" value="1"/>
</dbReference>
<dbReference type="InterPro" id="IPR011701">
    <property type="entry name" value="MFS"/>
</dbReference>
<proteinExistence type="predicted"/>
<feature type="transmembrane region" description="Helical" evidence="5">
    <location>
        <begin position="295"/>
        <end position="315"/>
    </location>
</feature>
<dbReference type="EMBL" id="JAWWNJ010000153">
    <property type="protein sequence ID" value="KAK6981122.1"/>
    <property type="molecule type" value="Genomic_DNA"/>
</dbReference>
<evidence type="ECO:0000256" key="4">
    <source>
        <dbReference type="ARBA" id="ARBA00023136"/>
    </source>
</evidence>
<evidence type="ECO:0000256" key="1">
    <source>
        <dbReference type="ARBA" id="ARBA00004141"/>
    </source>
</evidence>
<feature type="transmembrane region" description="Helical" evidence="5">
    <location>
        <begin position="164"/>
        <end position="185"/>
    </location>
</feature>
<keyword evidence="8" id="KW-1185">Reference proteome</keyword>
<feature type="transmembrane region" description="Helical" evidence="5">
    <location>
        <begin position="336"/>
        <end position="362"/>
    </location>
</feature>
<comment type="subcellular location">
    <subcellularLocation>
        <location evidence="1">Membrane</location>
        <topology evidence="1">Multi-pass membrane protein</topology>
    </subcellularLocation>
</comment>
<feature type="transmembrane region" description="Helical" evidence="5">
    <location>
        <begin position="197"/>
        <end position="219"/>
    </location>
</feature>
<dbReference type="PANTHER" id="PTHR23501:SF199">
    <property type="entry name" value="MFS EFFLUX TRANSPORTER INPD-RELATED"/>
    <property type="match status" value="1"/>
</dbReference>
<keyword evidence="4 5" id="KW-0472">Membrane</keyword>
<dbReference type="Pfam" id="PF07690">
    <property type="entry name" value="MFS_1"/>
    <property type="match status" value="1"/>
</dbReference>
<evidence type="ECO:0000313" key="8">
    <source>
        <dbReference type="Proteomes" id="UP001362999"/>
    </source>
</evidence>
<evidence type="ECO:0000256" key="3">
    <source>
        <dbReference type="ARBA" id="ARBA00022989"/>
    </source>
</evidence>
<feature type="transmembrane region" description="Helical" evidence="5">
    <location>
        <begin position="139"/>
        <end position="158"/>
    </location>
</feature>